<sequence length="535" mass="58975">MVAIVRSGLVLVNCALWGRSMISTYLGYVTATKDMATTLARVAKQASVKSDQQYYDTHIGKIKNVDEFLADQKLYSYAMKAYGLGDMTYAKAFMKKVLTSDLSNSSSFANKLTDNRYRQFAAAFNFTANSTKPSAQSDAQKNDTIGLYERSFANEATLAKQESAFYSKWIDKVANVDDIVNNTRMRDYVLTAHGLDATHISKSFLKSVLTSDVNDPNSFVNTASNFSSTSAQATYKLIASEFGFKPDGTLSGATAQTEQQKEALISRYDNTVPTLTTLASATSNDQYYHQQIGKVRSADDITGDNRLFSYVKSAFGVSSKVTAKQFSLAVSDKNYAAVTGMTEMVSAFNFSPDGSLPAGQPAQTDASIKTTSDKYMAHYADARQTLFKDAETHYAAVVGKIKTINDFFAANDFQSRDLPTVQEMALRAYGIDKNEVSREQLRKILESDPYDSKSYVGSLNDQRFVDLAKAFNFDSKGHLRPAVEALPLASMNSFVSAYSKAKNLRIDGPDARKGRQGCEGRGQQFHQVDRQGQER</sequence>
<gene>
    <name evidence="2" type="ORF">RHSP_82445</name>
</gene>
<dbReference type="Gene3D" id="1.10.3700.10">
    <property type="entry name" value="AGR C 984p-like"/>
    <property type="match status" value="2"/>
</dbReference>
<accession>N6UW26</accession>
<reference evidence="2 3" key="1">
    <citation type="journal article" date="2012" name="BMC Genomics">
        <title>Genomic basis of broad host range and environmental adaptability of Rhizobium tropici CIAT 899 and Rhizobium sp. PRF 81 which are used in inoculants for common bean (Phaseolus vulgaris L.).</title>
        <authorList>
            <person name="Ormeno-Orrillo E."/>
            <person name="Menna P."/>
            <person name="Almeida L.G."/>
            <person name="Ollero F.J."/>
            <person name="Nicolas M.F."/>
            <person name="Pains Rodrigues E."/>
            <person name="Shigueyoshi Nakatani A."/>
            <person name="Silva Batista J.S."/>
            <person name="Oliveira Chueire L.M."/>
            <person name="Souza R.C."/>
            <person name="Ribeiro Vasconcelos A.T."/>
            <person name="Megias M."/>
            <person name="Hungria M."/>
            <person name="Martinez-Romero E."/>
        </authorList>
    </citation>
    <scope>NUCLEOTIDE SEQUENCE [LARGE SCALE GENOMIC DNA]</scope>
    <source>
        <strain evidence="2 3">PRF 81</strain>
    </source>
</reference>
<dbReference type="PATRIC" id="fig|363754.4.peg.4997"/>
<keyword evidence="3" id="KW-1185">Reference proteome</keyword>
<dbReference type="InterPro" id="IPR023157">
    <property type="entry name" value="AGR-C-984p-like_sf"/>
</dbReference>
<dbReference type="Pfam" id="PF06748">
    <property type="entry name" value="DUF1217"/>
    <property type="match status" value="3"/>
</dbReference>
<dbReference type="Proteomes" id="UP000012429">
    <property type="component" value="Unassembled WGS sequence"/>
</dbReference>
<protein>
    <recommendedName>
        <fullName evidence="4">DUF1217 domain-containing protein</fullName>
    </recommendedName>
</protein>
<dbReference type="STRING" id="363754.RHSP_82445"/>
<evidence type="ECO:0008006" key="4">
    <source>
        <dbReference type="Google" id="ProtNLM"/>
    </source>
</evidence>
<evidence type="ECO:0000256" key="1">
    <source>
        <dbReference type="SAM" id="MobiDB-lite"/>
    </source>
</evidence>
<feature type="region of interest" description="Disordered" evidence="1">
    <location>
        <begin position="507"/>
        <end position="535"/>
    </location>
</feature>
<organism evidence="2 3">
    <name type="scientific">Rhizobium freirei PRF 81</name>
    <dbReference type="NCBI Taxonomy" id="363754"/>
    <lineage>
        <taxon>Bacteria</taxon>
        <taxon>Pseudomonadati</taxon>
        <taxon>Pseudomonadota</taxon>
        <taxon>Alphaproteobacteria</taxon>
        <taxon>Hyphomicrobiales</taxon>
        <taxon>Rhizobiaceae</taxon>
        <taxon>Rhizobium/Agrobacterium group</taxon>
        <taxon>Rhizobium</taxon>
    </lineage>
</organism>
<dbReference type="AlphaFoldDB" id="N6UW26"/>
<dbReference type="InterPro" id="IPR010626">
    <property type="entry name" value="DUF1217"/>
</dbReference>
<proteinExistence type="predicted"/>
<evidence type="ECO:0000313" key="3">
    <source>
        <dbReference type="Proteomes" id="UP000012429"/>
    </source>
</evidence>
<name>N6UW26_9HYPH</name>
<dbReference type="EMBL" id="AQHN01000084">
    <property type="protein sequence ID" value="ENN84956.1"/>
    <property type="molecule type" value="Genomic_DNA"/>
</dbReference>
<comment type="caution">
    <text evidence="2">The sequence shown here is derived from an EMBL/GenBank/DDBJ whole genome shotgun (WGS) entry which is preliminary data.</text>
</comment>
<evidence type="ECO:0000313" key="2">
    <source>
        <dbReference type="EMBL" id="ENN84956.1"/>
    </source>
</evidence>
<dbReference type="SUPFAM" id="SSF158837">
    <property type="entry name" value="AGR C 984p-like"/>
    <property type="match status" value="4"/>
</dbReference>
<feature type="compositionally biased region" description="Basic and acidic residues" evidence="1">
    <location>
        <begin position="507"/>
        <end position="518"/>
    </location>
</feature>